<dbReference type="InterPro" id="IPR016195">
    <property type="entry name" value="Pol/histidinol_Pase-like"/>
</dbReference>
<evidence type="ECO:0000313" key="1">
    <source>
        <dbReference type="EMBL" id="MBB5319476.1"/>
    </source>
</evidence>
<dbReference type="GO" id="GO:0006302">
    <property type="term" value="P:double-strand break repair"/>
    <property type="evidence" value="ECO:0007669"/>
    <property type="project" value="TreeGrafter"/>
</dbReference>
<dbReference type="PANTHER" id="PTHR32182:SF22">
    <property type="entry name" value="ATP-DEPENDENT ENDONUCLEASE, OLD FAMILY-RELATED"/>
    <property type="match status" value="1"/>
</dbReference>
<dbReference type="PANTHER" id="PTHR32182">
    <property type="entry name" value="DNA REPLICATION AND REPAIR PROTEIN RECF"/>
    <property type="match status" value="1"/>
</dbReference>
<keyword evidence="2" id="KW-1185">Reference proteome</keyword>
<dbReference type="Gene3D" id="3.20.20.140">
    <property type="entry name" value="Metal-dependent hydrolases"/>
    <property type="match status" value="1"/>
</dbReference>
<dbReference type="SUPFAM" id="SSF52540">
    <property type="entry name" value="P-loop containing nucleoside triphosphate hydrolases"/>
    <property type="match status" value="1"/>
</dbReference>
<proteinExistence type="predicted"/>
<evidence type="ECO:0000313" key="2">
    <source>
        <dbReference type="Proteomes" id="UP000568106"/>
    </source>
</evidence>
<name>A0A7W8INB7_9BACT</name>
<dbReference type="AlphaFoldDB" id="A0A7W8INB7"/>
<protein>
    <submittedName>
        <fullName evidence="1">Type III restriction enzyme</fullName>
        <ecNumber evidence="1">3.1.21.5</ecNumber>
    </submittedName>
</protein>
<sequence>MHYRGLMDNGAHFFACDFQVHSPRDRNWIGACPGSEEERATYAKSFIAACRTKQLDAVAITDHHDVVFVEYIRAAAQQEVEANGTPVPAHKQIVVFPGVELTLATPCQAILLFDPECTAAELNAALTILGVTPSPATEPKTCETKRLDPSLTLGEICERLSNNAQLKGRFILLPNVNDGGDDTLLRTGFFQHYIDMPCVGGYVDGSFVGHKKNLVVSGKDTQWGSKKIGVFQTSDNRQSDLVKLGEHRTWVKWSHPSAEALRQACLAPSSRLGYTEPSLPQSWIKSMNVSDSQYFGPFKVEFNSQTNMAIGGRGSGKSTLLEYLRWGLCDQPVSINEDGSEEVPNYEKRRGSLIRSTLQKSHGTVTIEYMISGVSHLIRRDAVTEKVFLAIEGEPEQEVAQAVIQGLARVQGYSQKQLSNVSVRSSELLRLVTSPIKADLDYLAATEQECASKLRSCFQNKVVHKALTAQRAATLTELTSKRSQVDALNAGIGDLPPEHKSAIEEHAAFLTGQRTVESYISTLDTTLNDVGALSETLEAHRLGLKAVDGAQPADFVASLRQEVASALDAARADILKAGERATTAKAAMAAVQFQAKNLYDQHVVRYTAATSQNAVIQGRLDQIRQTTTDADALVGTLDNLDKRLADLGPVELALTNERSAWKAIGDKEFELLAAQASALTAASKAELKVDVSKGKTVDHLTDALAAAIQGANVTREKIAGLIKSVGSSASPFDEWIAIVDEILLLVEAEQAGTPAITPKMAAAGFGTPELKRVANKLTATSAFELSLQRPTTHPSFSYRVANASYIPFEQASPGQQANALLSLLFGQAVGPLIIDQPEDDLDNATALQIAESIWSAKEKRQLIVASHNPNLLVIGDAELVLHCSHYSPPKPGIQVGISVEGGLDRSSVRDVVAKVMEGGKDAFRLRMNRYGF</sequence>
<dbReference type="InterPro" id="IPR027417">
    <property type="entry name" value="P-loop_NTPase"/>
</dbReference>
<dbReference type="SUPFAM" id="SSF89550">
    <property type="entry name" value="PHP domain-like"/>
    <property type="match status" value="1"/>
</dbReference>
<reference evidence="1" key="1">
    <citation type="submission" date="2020-08" db="EMBL/GenBank/DDBJ databases">
        <title>Genomic Encyclopedia of Type Strains, Phase IV (KMG-V): Genome sequencing to study the core and pangenomes of soil and plant-associated prokaryotes.</title>
        <authorList>
            <person name="Whitman W."/>
        </authorList>
    </citation>
    <scope>NUCLEOTIDE SEQUENCE [LARGE SCALE GENOMIC DNA]</scope>
    <source>
        <strain evidence="1">M8UP27</strain>
    </source>
</reference>
<dbReference type="Gene3D" id="3.40.50.300">
    <property type="entry name" value="P-loop containing nucleotide triphosphate hydrolases"/>
    <property type="match status" value="2"/>
</dbReference>
<dbReference type="EMBL" id="JACHDY010000009">
    <property type="protein sequence ID" value="MBB5319476.1"/>
    <property type="molecule type" value="Genomic_DNA"/>
</dbReference>
<dbReference type="NCBIfam" id="NF045780">
    <property type="entry name" value="TrlF_fam_ATP"/>
    <property type="match status" value="1"/>
</dbReference>
<dbReference type="Proteomes" id="UP000568106">
    <property type="component" value="Unassembled WGS sequence"/>
</dbReference>
<accession>A0A7W8INB7</accession>
<dbReference type="InterPro" id="IPR054787">
    <property type="entry name" value="TrlF_ATPase"/>
</dbReference>
<dbReference type="GO" id="GO:0015668">
    <property type="term" value="F:type III site-specific deoxyribonuclease activity"/>
    <property type="evidence" value="ECO:0007669"/>
    <property type="project" value="UniProtKB-EC"/>
</dbReference>
<dbReference type="GO" id="GO:0000731">
    <property type="term" value="P:DNA synthesis involved in DNA repair"/>
    <property type="evidence" value="ECO:0007669"/>
    <property type="project" value="TreeGrafter"/>
</dbReference>
<keyword evidence="1" id="KW-0378">Hydrolase</keyword>
<comment type="caution">
    <text evidence="1">The sequence shown here is derived from an EMBL/GenBank/DDBJ whole genome shotgun (WGS) entry which is preliminary data.</text>
</comment>
<dbReference type="CDD" id="cd00267">
    <property type="entry name" value="ABC_ATPase"/>
    <property type="match status" value="1"/>
</dbReference>
<organism evidence="1 2">
    <name type="scientific">Tunturiibacter empetritectus</name>
    <dbReference type="NCBI Taxonomy" id="3069691"/>
    <lineage>
        <taxon>Bacteria</taxon>
        <taxon>Pseudomonadati</taxon>
        <taxon>Acidobacteriota</taxon>
        <taxon>Terriglobia</taxon>
        <taxon>Terriglobales</taxon>
        <taxon>Acidobacteriaceae</taxon>
        <taxon>Tunturiibacter</taxon>
    </lineage>
</organism>
<dbReference type="EC" id="3.1.21.5" evidence="1"/>
<gene>
    <name evidence="1" type="ORF">HDF09_004185</name>
</gene>